<dbReference type="InterPro" id="IPR029044">
    <property type="entry name" value="Nucleotide-diphossugar_trans"/>
</dbReference>
<sequence>MKNKTSLSIANEQFRSEDYRGAIKSYERARKENPELGKIVEYNIRLAKQRIQKKTKKADTIQEKLMKDMAALRAPILATLNESARRSEMLTRIVANKYHDPDAFDEAIYLNVYPDIEEAVREGVFGSAQQHFDMFGQHEKRVHSFQTFRDSVRKEVSALRTQINSIDRLFSKGGWPEQAVLSQNVSSIPYYLESSVHSGSPQSIDGMTVAVHLHLFYPDMLQKMIQHLKNIPLAFDLFVSTPCNTTSEISEEIAKHVSNIQELNIKTVPNKGRDLAPFIIEFGAELQAYDAVCHIHTKKSTHTQELESWGDQILNSLLGSKDKVHKILSLINSETKLVYPEGQTYYIKDPSGWAGNYDIAREVLHEHLDINISDFPKIEFPEGSMFWASKEGISPFLSMPLGWENFPEEPIPTDGTLAHALERIILISGRNAPGKILKLLNGQSDIGKLYFEPQRNYTKLINEHTIKVLSFYLPQFHPIPENDEWHGKGFTEWTKVKTSTPLFSEHYQQHVPHDDIGYYLLDSPAILKKQAELMRLAGVHGQIFYHYWFSGKLILEEPARMLLSNKDVDMPYCFCWANENWTKRWDGNDSEVLLSQNYSQEDAEAFIRYLVPFLKDSRYITIDGRPVLYVYRPSSIPNPEQYITTWNKVCAEHGIPPLYITAIMTRGATDPRDYGMDGALERVLHDWTAGNAPEIRDTLHKYWPVNGSVLKYDDVASYYMDQNSAKDFQYFRSLVPAWDNTARYGSEAHIVHDSTPEKFQNWLESAISYTKENLPTDRQIVVINAWNEWAEGAHLEPDENFGYAYLNSVGRALSNISYSGDNGHSSNPKTVTCIEIEIPDYLIQELDSDSLTKLKFFKQLAASIRKSKLKIVLSNKFAAEELNKLKCPIVQLSHHKPSFKLQFRKLALITESFINEMQRAHSINTGSVIISNEYGVSQELQKDVGHCSVHSESAYNNSVILIPVGHRDKTFKICHKARVFPTKVTTSDPAQRAEVTTIIRFHKNDNLSELRNALLSLAAIHSCIVKPLICAQDLSQQQLKALTSLCNSFNYSPYSQTSIMKFSSHNNSQDIRARLLHDGLNAATSHYVAFLDHDDLMLSDSYSYLINRLQTTNSRATFGRVYDTTYESESERFIKRNKTYEYGFTYEEFLETNHAPLHSFMLDKSKFDSSALEYFPDQKFMEDYYLTLQIFDQTTTDWASLSENFYIGDYLHCTDRAHTLAITNAESRDSVITNELFEKCKSRLDELKEQVRQRTFGDH</sequence>
<feature type="domain" description="Glycosyltransferase 2-like" evidence="2">
    <location>
        <begin position="1075"/>
        <end position="1167"/>
    </location>
</feature>
<dbReference type="InterPro" id="IPR032719">
    <property type="entry name" value="WbsX"/>
</dbReference>
<evidence type="ECO:0000313" key="4">
    <source>
        <dbReference type="Proteomes" id="UP000546173"/>
    </source>
</evidence>
<dbReference type="Pfam" id="PF00535">
    <property type="entry name" value="Glycos_transf_2"/>
    <property type="match status" value="1"/>
</dbReference>
<evidence type="ECO:0000256" key="1">
    <source>
        <dbReference type="ARBA" id="ARBA00022519"/>
    </source>
</evidence>
<dbReference type="InterPro" id="IPR001173">
    <property type="entry name" value="Glyco_trans_2-like"/>
</dbReference>
<dbReference type="PANTHER" id="PTHR41244">
    <property type="entry name" value="RHAMNAN SYNTHESIS F"/>
    <property type="match status" value="1"/>
</dbReference>
<gene>
    <name evidence="3" type="ORF">H7993_03820</name>
</gene>
<dbReference type="Gene3D" id="3.20.20.80">
    <property type="entry name" value="Glycosidases"/>
    <property type="match status" value="1"/>
</dbReference>
<evidence type="ECO:0000313" key="3">
    <source>
        <dbReference type="EMBL" id="MBC2677511.1"/>
    </source>
</evidence>
<dbReference type="SUPFAM" id="SSF53448">
    <property type="entry name" value="Nucleotide-diphospho-sugar transferases"/>
    <property type="match status" value="1"/>
</dbReference>
<dbReference type="CDD" id="cd11579">
    <property type="entry name" value="Glyco_tran_WbsX"/>
    <property type="match status" value="1"/>
</dbReference>
<keyword evidence="1" id="KW-0997">Cell inner membrane</keyword>
<dbReference type="Gene3D" id="3.90.550.10">
    <property type="entry name" value="Spore Coat Polysaccharide Biosynthesis Protein SpsA, Chain A"/>
    <property type="match status" value="1"/>
</dbReference>
<keyword evidence="1" id="KW-0472">Membrane</keyword>
<keyword evidence="4" id="KW-1185">Reference proteome</keyword>
<protein>
    <submittedName>
        <fullName evidence="3">Glycoside hydrolase family 99-like domain-containing protein</fullName>
    </submittedName>
</protein>
<dbReference type="Proteomes" id="UP000546173">
    <property type="component" value="Unassembled WGS sequence"/>
</dbReference>
<dbReference type="GO" id="GO:0016787">
    <property type="term" value="F:hydrolase activity"/>
    <property type="evidence" value="ECO:0007669"/>
    <property type="project" value="UniProtKB-KW"/>
</dbReference>
<organism evidence="3 4">
    <name type="scientific">Pseudomonas baltica</name>
    <dbReference type="NCBI Taxonomy" id="2762576"/>
    <lineage>
        <taxon>Bacteria</taxon>
        <taxon>Pseudomonadati</taxon>
        <taxon>Pseudomonadota</taxon>
        <taxon>Gammaproteobacteria</taxon>
        <taxon>Pseudomonadales</taxon>
        <taxon>Pseudomonadaceae</taxon>
        <taxon>Pseudomonas</taxon>
    </lineage>
</organism>
<dbReference type="EMBL" id="JACMYH010000001">
    <property type="protein sequence ID" value="MBC2677511.1"/>
    <property type="molecule type" value="Genomic_DNA"/>
</dbReference>
<dbReference type="Pfam" id="PF14307">
    <property type="entry name" value="Glyco_tran_WbsX"/>
    <property type="match status" value="1"/>
</dbReference>
<dbReference type="AlphaFoldDB" id="A0A7X1G2X8"/>
<dbReference type="RefSeq" id="WP_185793492.1">
    <property type="nucleotide sequence ID" value="NZ_JACMYH010000001.1"/>
</dbReference>
<dbReference type="Pfam" id="PF05045">
    <property type="entry name" value="RgpF"/>
    <property type="match status" value="1"/>
</dbReference>
<reference evidence="3 4" key="1">
    <citation type="submission" date="2020-08" db="EMBL/GenBank/DDBJ databases">
        <title>Pseudomonas sp. nov.</title>
        <authorList>
            <person name="Gieschler S."/>
            <person name="Fiedler G."/>
            <person name="Brinks E."/>
            <person name="Boehnlein C."/>
            <person name="Franz C.M.A.P."/>
            <person name="Kabisch J."/>
        </authorList>
    </citation>
    <scope>NUCLEOTIDE SEQUENCE [LARGE SCALE GENOMIC DNA]</scope>
    <source>
        <strain evidence="3 4">MBT-2</strain>
    </source>
</reference>
<comment type="caution">
    <text evidence="3">The sequence shown here is derived from an EMBL/GenBank/DDBJ whole genome shotgun (WGS) entry which is preliminary data.</text>
</comment>
<keyword evidence="1" id="KW-1003">Cell membrane</keyword>
<evidence type="ECO:0000259" key="2">
    <source>
        <dbReference type="Pfam" id="PF00535"/>
    </source>
</evidence>
<dbReference type="InterPro" id="IPR007739">
    <property type="entry name" value="RgpF"/>
</dbReference>
<name>A0A7X1G2X8_9PSED</name>
<keyword evidence="3" id="KW-0378">Hydrolase</keyword>
<proteinExistence type="predicted"/>
<dbReference type="PANTHER" id="PTHR41244:SF1">
    <property type="entry name" value="GLYCOSYLTRANSFERASE"/>
    <property type="match status" value="1"/>
</dbReference>
<accession>A0A7X1G2X8</accession>